<evidence type="ECO:0000313" key="10">
    <source>
        <dbReference type="Proteomes" id="UP000225379"/>
    </source>
</evidence>
<dbReference type="InterPro" id="IPR020626">
    <property type="entry name" value="Asp_DH_prok"/>
</dbReference>
<dbReference type="Pfam" id="PF03447">
    <property type="entry name" value="NAD_binding_3"/>
    <property type="match status" value="1"/>
</dbReference>
<dbReference type="InterPro" id="IPR011182">
    <property type="entry name" value="L-Asp_DH"/>
</dbReference>
<comment type="caution">
    <text evidence="9">The sequence shown here is derived from an EMBL/GenBank/DDBJ whole genome shotgun (WGS) entry which is preliminary data.</text>
</comment>
<dbReference type="RefSeq" id="WP_098737125.1">
    <property type="nucleotide sequence ID" value="NZ_PDKW01000041.1"/>
</dbReference>
<dbReference type="EC" id="1.4.1.21" evidence="6"/>
<dbReference type="OrthoDB" id="8456681at2"/>
<name>A0A2B8BEL6_9PROT</name>
<proteinExistence type="inferred from homology"/>
<dbReference type="EMBL" id="PDKW01000041">
    <property type="protein sequence ID" value="PGH56159.1"/>
    <property type="molecule type" value="Genomic_DNA"/>
</dbReference>
<evidence type="ECO:0000313" key="9">
    <source>
        <dbReference type="EMBL" id="PGH56159.1"/>
    </source>
</evidence>
<dbReference type="Proteomes" id="UP000225379">
    <property type="component" value="Unassembled WGS sequence"/>
</dbReference>
<comment type="function">
    <text evidence="6">Specifically catalyzes the NAD or NADP-dependent dehydrogenation of L-aspartate to iminoaspartate.</text>
</comment>
<dbReference type="AlphaFoldDB" id="A0A2B8BEL6"/>
<dbReference type="InterPro" id="IPR002811">
    <property type="entry name" value="Asp_DH"/>
</dbReference>
<keyword evidence="4 6" id="KW-0560">Oxidoreductase</keyword>
<dbReference type="Pfam" id="PF01958">
    <property type="entry name" value="Asp_DH_C"/>
    <property type="match status" value="1"/>
</dbReference>
<evidence type="ECO:0000256" key="5">
    <source>
        <dbReference type="ARBA" id="ARBA00023027"/>
    </source>
</evidence>
<dbReference type="PIRSF" id="PIRSF005227">
    <property type="entry name" value="Asp_dh_NAD_syn"/>
    <property type="match status" value="1"/>
</dbReference>
<evidence type="ECO:0000259" key="7">
    <source>
        <dbReference type="Pfam" id="PF01958"/>
    </source>
</evidence>
<dbReference type="GO" id="GO:0051287">
    <property type="term" value="F:NAD binding"/>
    <property type="evidence" value="ECO:0007669"/>
    <property type="project" value="UniProtKB-UniRule"/>
</dbReference>
<dbReference type="Gene3D" id="3.40.50.720">
    <property type="entry name" value="NAD(P)-binding Rossmann-like Domain"/>
    <property type="match status" value="1"/>
</dbReference>
<keyword evidence="5 6" id="KW-0520">NAD</keyword>
<dbReference type="NCBIfam" id="NF009825">
    <property type="entry name" value="PRK13302.1"/>
    <property type="match status" value="1"/>
</dbReference>
<dbReference type="UniPathway" id="UPA00253">
    <property type="reaction ID" value="UER00456"/>
</dbReference>
<comment type="catalytic activity">
    <reaction evidence="6">
        <text>L-aspartate + NAD(+) + H2O = oxaloacetate + NH4(+) + NADH + H(+)</text>
        <dbReference type="Rhea" id="RHEA:11788"/>
        <dbReference type="ChEBI" id="CHEBI:15377"/>
        <dbReference type="ChEBI" id="CHEBI:15378"/>
        <dbReference type="ChEBI" id="CHEBI:16452"/>
        <dbReference type="ChEBI" id="CHEBI:28938"/>
        <dbReference type="ChEBI" id="CHEBI:29991"/>
        <dbReference type="ChEBI" id="CHEBI:57540"/>
        <dbReference type="ChEBI" id="CHEBI:57945"/>
        <dbReference type="EC" id="1.4.1.21"/>
    </reaction>
</comment>
<comment type="pathway">
    <text evidence="6">Cofactor biosynthesis; NAD(+) biosynthesis; iminoaspartate from L-aspartate (dehydrogenase route): step 1/1.</text>
</comment>
<evidence type="ECO:0000259" key="8">
    <source>
        <dbReference type="Pfam" id="PF03447"/>
    </source>
</evidence>
<dbReference type="Gene3D" id="3.30.360.10">
    <property type="entry name" value="Dihydrodipicolinate Reductase, domain 2"/>
    <property type="match status" value="1"/>
</dbReference>
<feature type="domain" description="Aspartate dehydrogenase" evidence="7">
    <location>
        <begin position="185"/>
        <end position="271"/>
    </location>
</feature>
<gene>
    <name evidence="6" type="primary">nadX</name>
    <name evidence="9" type="ORF">CRT60_14410</name>
</gene>
<dbReference type="GO" id="GO:0050661">
    <property type="term" value="F:NADP binding"/>
    <property type="evidence" value="ECO:0007669"/>
    <property type="project" value="UniProtKB-UniRule"/>
</dbReference>
<dbReference type="HAMAP" id="MF_01265">
    <property type="entry name" value="NadX"/>
    <property type="match status" value="1"/>
</dbReference>
<dbReference type="InterPro" id="IPR036291">
    <property type="entry name" value="NAD(P)-bd_dom_sf"/>
</dbReference>
<keyword evidence="10" id="KW-1185">Reference proteome</keyword>
<dbReference type="SUPFAM" id="SSF55347">
    <property type="entry name" value="Glyceraldehyde-3-phosphate dehydrogenase-like, C-terminal domain"/>
    <property type="match status" value="1"/>
</dbReference>
<dbReference type="InterPro" id="IPR005106">
    <property type="entry name" value="Asp/hSer_DH_NAD-bd"/>
</dbReference>
<comment type="similarity">
    <text evidence="1 6">Belongs to the L-aspartate dehydrogenase family.</text>
</comment>
<dbReference type="PANTHER" id="PTHR31873:SF6">
    <property type="entry name" value="ASPARTATE DEHYDROGENASE DOMAIN-CONTAINING PROTEIN"/>
    <property type="match status" value="1"/>
</dbReference>
<dbReference type="GO" id="GO:0009435">
    <property type="term" value="P:NAD+ biosynthetic process"/>
    <property type="evidence" value="ECO:0007669"/>
    <property type="project" value="UniProtKB-UniRule"/>
</dbReference>
<accession>A0A2B8BEL6</accession>
<feature type="domain" description="Aspartate/homoserine dehydrogenase NAD-binding" evidence="8">
    <location>
        <begin position="27"/>
        <end position="136"/>
    </location>
</feature>
<feature type="active site" evidence="6">
    <location>
        <position position="237"/>
    </location>
</feature>
<reference evidence="10" key="1">
    <citation type="submission" date="2017-10" db="EMBL/GenBank/DDBJ databases">
        <authorList>
            <person name="Kravchenko I.K."/>
            <person name="Grouzdev D.S."/>
        </authorList>
    </citation>
    <scope>NUCLEOTIDE SEQUENCE [LARGE SCALE GENOMIC DNA]</scope>
    <source>
        <strain evidence="10">B2</strain>
    </source>
</reference>
<dbReference type="GO" id="GO:0033735">
    <property type="term" value="F:aspartate dehydrogenase [NAD(P)+] activity"/>
    <property type="evidence" value="ECO:0007669"/>
    <property type="project" value="UniProtKB-EC"/>
</dbReference>
<feature type="binding site" evidence="6">
    <location>
        <position position="207"/>
    </location>
    <ligand>
        <name>NAD(+)</name>
        <dbReference type="ChEBI" id="CHEBI:57540"/>
    </ligand>
</feature>
<feature type="binding site" evidence="6">
    <location>
        <position position="139"/>
    </location>
    <ligand>
        <name>NAD(+)</name>
        <dbReference type="ChEBI" id="CHEBI:57540"/>
    </ligand>
</feature>
<dbReference type="SUPFAM" id="SSF51735">
    <property type="entry name" value="NAD(P)-binding Rossmann-fold domains"/>
    <property type="match status" value="1"/>
</dbReference>
<evidence type="ECO:0000256" key="1">
    <source>
        <dbReference type="ARBA" id="ARBA00008331"/>
    </source>
</evidence>
<protein>
    <recommendedName>
        <fullName evidence="6">L-aspartate dehydrogenase</fullName>
        <ecNumber evidence="6">1.4.1.21</ecNumber>
    </recommendedName>
</protein>
<sequence length="285" mass="29449">MTETPLGLSQTPAHARALPPLRVAVAGLGAVGLKIVEALDEGLDGCVLTAVSARDRTAAVDRLSALARPVPVVDIAELEPLADLVVECAPAALLPSIVEPFLRAGKTAVVLSSGALLANEGLVATARAHGGQIVVPTGALLGLDAVTAAAEGEIRAVRMVTRKPVRGLVGAPYLVENGIAIEDITGPLRIFHGTPREAAVGFPANLNVAVALSLAGIGPDRTTLEIWADPALERNTHRIEVEADSATFTMAIENIPTDNPKTGRITALSVLAYLRKLRAPLRVGS</sequence>
<dbReference type="GO" id="GO:0016639">
    <property type="term" value="F:oxidoreductase activity, acting on the CH-NH2 group of donors, NAD or NADP as acceptor"/>
    <property type="evidence" value="ECO:0007669"/>
    <property type="project" value="UniProtKB-UniRule"/>
</dbReference>
<keyword evidence="2 6" id="KW-0662">Pyridine nucleotide biosynthesis</keyword>
<keyword evidence="3 6" id="KW-0521">NADP</keyword>
<organism evidence="9 10">
    <name type="scientific">Azospirillum palustre</name>
    <dbReference type="NCBI Taxonomy" id="2044885"/>
    <lineage>
        <taxon>Bacteria</taxon>
        <taxon>Pseudomonadati</taxon>
        <taxon>Pseudomonadota</taxon>
        <taxon>Alphaproteobacteria</taxon>
        <taxon>Rhodospirillales</taxon>
        <taxon>Azospirillaceae</taxon>
        <taxon>Azospirillum</taxon>
    </lineage>
</organism>
<comment type="miscellaneous">
    <text evidence="6">The iminoaspartate product is unstable in aqueous solution and can decompose to oxaloacetate and ammonia.</text>
</comment>
<comment type="catalytic activity">
    <reaction evidence="6">
        <text>L-aspartate + NADP(+) + H2O = oxaloacetate + NH4(+) + NADPH + H(+)</text>
        <dbReference type="Rhea" id="RHEA:11784"/>
        <dbReference type="ChEBI" id="CHEBI:15377"/>
        <dbReference type="ChEBI" id="CHEBI:15378"/>
        <dbReference type="ChEBI" id="CHEBI:16452"/>
        <dbReference type="ChEBI" id="CHEBI:28938"/>
        <dbReference type="ChEBI" id="CHEBI:29991"/>
        <dbReference type="ChEBI" id="CHEBI:57783"/>
        <dbReference type="ChEBI" id="CHEBI:58349"/>
        <dbReference type="EC" id="1.4.1.21"/>
    </reaction>
</comment>
<dbReference type="PANTHER" id="PTHR31873">
    <property type="entry name" value="L-ASPARTATE DEHYDROGENASE-RELATED"/>
    <property type="match status" value="1"/>
</dbReference>
<evidence type="ECO:0000256" key="2">
    <source>
        <dbReference type="ARBA" id="ARBA00022642"/>
    </source>
</evidence>
<evidence type="ECO:0000256" key="4">
    <source>
        <dbReference type="ARBA" id="ARBA00023002"/>
    </source>
</evidence>
<evidence type="ECO:0000256" key="6">
    <source>
        <dbReference type="HAMAP-Rule" id="MF_01265"/>
    </source>
</evidence>
<evidence type="ECO:0000256" key="3">
    <source>
        <dbReference type="ARBA" id="ARBA00022857"/>
    </source>
</evidence>